<feature type="binding site" evidence="13">
    <location>
        <begin position="120"/>
        <end position="123"/>
    </location>
    <ligand>
        <name>GTP</name>
        <dbReference type="ChEBI" id="CHEBI:37565"/>
        <label>1</label>
    </ligand>
</feature>
<feature type="transmembrane region" description="Helical" evidence="15">
    <location>
        <begin position="408"/>
        <end position="434"/>
    </location>
</feature>
<proteinExistence type="inferred from homology"/>
<evidence type="ECO:0000256" key="12">
    <source>
        <dbReference type="NCBIfam" id="TIGR00437"/>
    </source>
</evidence>
<name>A0A3D8IR67_9HELI</name>
<dbReference type="InterPro" id="IPR011640">
    <property type="entry name" value="Fe2_transport_prot_B_C"/>
</dbReference>
<evidence type="ECO:0000256" key="8">
    <source>
        <dbReference type="ARBA" id="ARBA00023004"/>
    </source>
</evidence>
<keyword evidence="6 13" id="KW-0547">Nucleotide-binding</keyword>
<keyword evidence="18" id="KW-1185">Reference proteome</keyword>
<accession>A0A3D8IR67</accession>
<feature type="binding site" evidence="13">
    <location>
        <begin position="10"/>
        <end position="17"/>
    </location>
    <ligand>
        <name>GTP</name>
        <dbReference type="ChEBI" id="CHEBI:37565"/>
        <label>1</label>
    </ligand>
</feature>
<evidence type="ECO:0000259" key="16">
    <source>
        <dbReference type="PROSITE" id="PS51711"/>
    </source>
</evidence>
<feature type="transmembrane region" description="Helical" evidence="15">
    <location>
        <begin position="709"/>
        <end position="736"/>
    </location>
</feature>
<dbReference type="AlphaFoldDB" id="A0A3D8IR67"/>
<dbReference type="InterPro" id="IPR005225">
    <property type="entry name" value="Small_GTP-bd"/>
</dbReference>
<feature type="transmembrane region" description="Helical" evidence="15">
    <location>
        <begin position="742"/>
        <end position="762"/>
    </location>
</feature>
<feature type="binding site" evidence="14">
    <location>
        <position position="22"/>
    </location>
    <ligand>
        <name>Mg(2+)</name>
        <dbReference type="ChEBI" id="CHEBI:18420"/>
        <label>1</label>
    </ligand>
</feature>
<keyword evidence="11 15" id="KW-0472">Membrane</keyword>
<dbReference type="NCBIfam" id="TIGR00437">
    <property type="entry name" value="feoB"/>
    <property type="match status" value="1"/>
</dbReference>
<dbReference type="RefSeq" id="WP_115541998.1">
    <property type="nucleotide sequence ID" value="NZ_NXLQ01000001.1"/>
</dbReference>
<dbReference type="GO" id="GO:0046872">
    <property type="term" value="F:metal ion binding"/>
    <property type="evidence" value="ECO:0007669"/>
    <property type="project" value="UniProtKB-KW"/>
</dbReference>
<keyword evidence="14" id="KW-0479">Metal-binding</keyword>
<keyword evidence="10 13" id="KW-0342">GTP-binding</keyword>
<evidence type="ECO:0000256" key="1">
    <source>
        <dbReference type="ARBA" id="ARBA00004651"/>
    </source>
</evidence>
<keyword evidence="2 15" id="KW-0813">Transport</keyword>
<dbReference type="SUPFAM" id="SSF52540">
    <property type="entry name" value="P-loop containing nucleoside triphosphate hydrolases"/>
    <property type="match status" value="1"/>
</dbReference>
<dbReference type="InterPro" id="IPR027417">
    <property type="entry name" value="P-loop_NTPase"/>
</dbReference>
<keyword evidence="7 15" id="KW-1133">Transmembrane helix</keyword>
<keyword evidence="14" id="KW-0460">Magnesium</keyword>
<feature type="binding site" evidence="14">
    <location>
        <position position="24"/>
    </location>
    <ligand>
        <name>Mg(2+)</name>
        <dbReference type="ChEBI" id="CHEBI:18420"/>
        <label>2</label>
    </ligand>
</feature>
<dbReference type="GO" id="GO:0005525">
    <property type="term" value="F:GTP binding"/>
    <property type="evidence" value="ECO:0007669"/>
    <property type="project" value="UniProtKB-KW"/>
</dbReference>
<dbReference type="EMBL" id="NXLQ01000001">
    <property type="protein sequence ID" value="RDU67470.1"/>
    <property type="molecule type" value="Genomic_DNA"/>
</dbReference>
<dbReference type="OrthoDB" id="9809127at2"/>
<dbReference type="InterPro" id="IPR003373">
    <property type="entry name" value="Fe2_transport_prot-B"/>
</dbReference>
<dbReference type="InterPro" id="IPR050860">
    <property type="entry name" value="FeoB_GTPase"/>
</dbReference>
<evidence type="ECO:0000313" key="18">
    <source>
        <dbReference type="Proteomes" id="UP000256379"/>
    </source>
</evidence>
<evidence type="ECO:0000256" key="13">
    <source>
        <dbReference type="PIRSR" id="PIRSR603373-1"/>
    </source>
</evidence>
<dbReference type="Pfam" id="PF07664">
    <property type="entry name" value="FeoB_C"/>
    <property type="match status" value="1"/>
</dbReference>
<sequence length="772" mass="86843">MKKITIVLVGQPNVGKSSLINAISGAKMRVGNFSGVTIEKAEKTFHHKDYMINIVDLPGTFALNGYTMEEKVCKQFLLHEYYDVILNVLDATNLERNLILTLQLKELQKQTNKKIFVALNMIDEAKNDGLEIDIELLSKQLGLEVCAVSSVKEHNLDMLLDGIIALYEQTSLCNRDSMNNTIKVKESPSLNDRIENISQINHNLELNNQTNKPLLKNFSQLPNTDRKTNFNTITITSQNALLARNIATSVQKNSAHRGKYTKALDSILLHRFWSVPIFLFAMFIVFEVSFELGKFLQDLFMDEVVGPLATWSKTIIHNELLGSLIGDGVINGVGTVVGFLPLIATLFLGLTLLEGSGYMARIAFMLDGLLFHFGLHGRSFVPLVLGFGCSVPAYMATRTLQNQRDKLLTLFIIGFMSCSARMPIYLLFVSAFFATKYAGIIMFAIYVGGVLIALCLAWVLKKLVFKGNAEPFVMDMPRYRIPTLRVIWFSVWGKSYMFLRKAGSVILIGAVFVWALASFPQSNSIAQEYSNKMAFIESLGKKDIQSSDIDIHEKQDFNQSVPDINEKDSGNNSLDFLQTFDKNKLLRDLGLESFMLDDTTKMQQKDSQIDIFHDKILSEEETKKALIILQNEMKEKQLEYSFAGRLGHIMEPLFAPLGFDWRLSVSLITGFAAKEMVVTTLGVLYALGDEVVDSEDDNFALQETLRKHIALPGAVAFILFIMLYIPCFAATATFAYESGKKIYTFYLLIFTTGVAYFFAYVGHEITRFILNI</sequence>
<evidence type="ECO:0000256" key="6">
    <source>
        <dbReference type="ARBA" id="ARBA00022741"/>
    </source>
</evidence>
<keyword evidence="8 15" id="KW-0408">Iron</keyword>
<keyword evidence="9" id="KW-0406">Ion transport</keyword>
<evidence type="ECO:0000256" key="9">
    <source>
        <dbReference type="ARBA" id="ARBA00023065"/>
    </source>
</evidence>
<reference evidence="17 18" key="1">
    <citation type="submission" date="2018-04" db="EMBL/GenBank/DDBJ databases">
        <title>Novel Campyloabacter and Helicobacter Species and Strains.</title>
        <authorList>
            <person name="Mannion A.J."/>
            <person name="Shen Z."/>
            <person name="Fox J.G."/>
        </authorList>
    </citation>
    <scope>NUCLEOTIDE SEQUENCE [LARGE SCALE GENOMIC DNA]</scope>
    <source>
        <strain evidence="17 18">MIT 17-337</strain>
    </source>
</reference>
<comment type="function">
    <text evidence="15">Probable transporter of a GTP-driven Fe(2+) uptake system.</text>
</comment>
<evidence type="ECO:0000256" key="4">
    <source>
        <dbReference type="ARBA" id="ARBA00022496"/>
    </source>
</evidence>
<keyword evidence="4 15" id="KW-0410">Iron transport</keyword>
<evidence type="ECO:0000256" key="10">
    <source>
        <dbReference type="ARBA" id="ARBA00023134"/>
    </source>
</evidence>
<evidence type="ECO:0000256" key="2">
    <source>
        <dbReference type="ARBA" id="ARBA00022448"/>
    </source>
</evidence>
<dbReference type="Pfam" id="PF02421">
    <property type="entry name" value="FeoB_N"/>
    <property type="match status" value="1"/>
</dbReference>
<evidence type="ECO:0000256" key="7">
    <source>
        <dbReference type="ARBA" id="ARBA00022989"/>
    </source>
</evidence>
<feature type="transmembrane region" description="Helical" evidence="15">
    <location>
        <begin position="505"/>
        <end position="526"/>
    </location>
</feature>
<dbReference type="Pfam" id="PF07670">
    <property type="entry name" value="Gate"/>
    <property type="match status" value="2"/>
</dbReference>
<dbReference type="GO" id="GO:0015093">
    <property type="term" value="F:ferrous iron transmembrane transporter activity"/>
    <property type="evidence" value="ECO:0007669"/>
    <property type="project" value="UniProtKB-UniRule"/>
</dbReference>
<protein>
    <recommendedName>
        <fullName evidence="12 15">Ferrous iron transport protein B</fullName>
    </recommendedName>
</protein>
<dbReference type="PANTHER" id="PTHR43185">
    <property type="entry name" value="FERROUS IRON TRANSPORT PROTEIN B"/>
    <property type="match status" value="1"/>
</dbReference>
<dbReference type="GO" id="GO:0005886">
    <property type="term" value="C:plasma membrane"/>
    <property type="evidence" value="ECO:0007669"/>
    <property type="project" value="UniProtKB-SubCell"/>
</dbReference>
<evidence type="ECO:0000256" key="11">
    <source>
        <dbReference type="ARBA" id="ARBA00023136"/>
    </source>
</evidence>
<comment type="subcellular location">
    <subcellularLocation>
        <location evidence="15">Cell inner membrane</location>
        <topology evidence="15">Multi-pass membrane protein</topology>
    </subcellularLocation>
    <subcellularLocation>
        <location evidence="1">Cell membrane</location>
        <topology evidence="1">Multi-pass membrane protein</topology>
    </subcellularLocation>
</comment>
<dbReference type="PROSITE" id="PS51711">
    <property type="entry name" value="G_FEOB"/>
    <property type="match status" value="1"/>
</dbReference>
<feature type="transmembrane region" description="Helical" evidence="15">
    <location>
        <begin position="440"/>
        <end position="460"/>
    </location>
</feature>
<evidence type="ECO:0000256" key="3">
    <source>
        <dbReference type="ARBA" id="ARBA00022475"/>
    </source>
</evidence>
<dbReference type="Gene3D" id="3.40.50.300">
    <property type="entry name" value="P-loop containing nucleotide triphosphate hydrolases"/>
    <property type="match status" value="1"/>
</dbReference>
<feature type="transmembrane region" description="Helical" evidence="15">
    <location>
        <begin position="380"/>
        <end position="396"/>
    </location>
</feature>
<feature type="binding site" evidence="13">
    <location>
        <begin position="35"/>
        <end position="39"/>
    </location>
    <ligand>
        <name>GTP</name>
        <dbReference type="ChEBI" id="CHEBI:37565"/>
        <label>2</label>
    </ligand>
</feature>
<feature type="domain" description="FeoB-type G" evidence="16">
    <location>
        <begin position="3"/>
        <end position="169"/>
    </location>
</feature>
<comment type="similarity">
    <text evidence="15">Belongs to the TRAFAC class TrmE-Era-EngA-EngB-Septin-like GTPase superfamily. FeoB GTPase (TC 9.A.8) family.</text>
</comment>
<evidence type="ECO:0000256" key="15">
    <source>
        <dbReference type="RuleBase" id="RU362098"/>
    </source>
</evidence>
<feature type="binding site" evidence="14">
    <location>
        <position position="21"/>
    </location>
    <ligand>
        <name>Mg(2+)</name>
        <dbReference type="ChEBI" id="CHEBI:18420"/>
        <label>2</label>
    </ligand>
</feature>
<keyword evidence="5 15" id="KW-0812">Transmembrane</keyword>
<organism evidence="17 18">
    <name type="scientific">Helicobacter didelphidarum</name>
    <dbReference type="NCBI Taxonomy" id="2040648"/>
    <lineage>
        <taxon>Bacteria</taxon>
        <taxon>Pseudomonadati</taxon>
        <taxon>Campylobacterota</taxon>
        <taxon>Epsilonproteobacteria</taxon>
        <taxon>Campylobacterales</taxon>
        <taxon>Helicobacteraceae</taxon>
        <taxon>Helicobacter</taxon>
    </lineage>
</organism>
<feature type="transmembrane region" description="Helical" evidence="15">
    <location>
        <begin position="329"/>
        <end position="351"/>
    </location>
</feature>
<evidence type="ECO:0000256" key="14">
    <source>
        <dbReference type="PIRSR" id="PIRSR603373-2"/>
    </source>
</evidence>
<feature type="binding site" evidence="13">
    <location>
        <begin position="56"/>
        <end position="59"/>
    </location>
    <ligand>
        <name>GTP</name>
        <dbReference type="ChEBI" id="CHEBI:37565"/>
        <label>3</label>
    </ligand>
</feature>
<dbReference type="Proteomes" id="UP000256379">
    <property type="component" value="Unassembled WGS sequence"/>
</dbReference>
<dbReference type="PANTHER" id="PTHR43185:SF1">
    <property type="entry name" value="FE(2+) TRANSPORTER FEOB"/>
    <property type="match status" value="1"/>
</dbReference>
<feature type="transmembrane region" description="Helical" evidence="15">
    <location>
        <begin position="267"/>
        <end position="286"/>
    </location>
</feature>
<dbReference type="InterPro" id="IPR011642">
    <property type="entry name" value="Gate_dom"/>
</dbReference>
<dbReference type="InterPro" id="IPR030389">
    <property type="entry name" value="G_FEOB_dom"/>
</dbReference>
<comment type="caution">
    <text evidence="17">The sequence shown here is derived from an EMBL/GenBank/DDBJ whole genome shotgun (WGS) entry which is preliminary data.</text>
</comment>
<gene>
    <name evidence="17" type="primary">feoB</name>
    <name evidence="17" type="ORF">CQA53_00100</name>
</gene>
<feature type="binding site" evidence="14">
    <location>
        <position position="25"/>
    </location>
    <ligand>
        <name>Mg(2+)</name>
        <dbReference type="ChEBI" id="CHEBI:18420"/>
        <label>2</label>
    </ligand>
</feature>
<evidence type="ECO:0000313" key="17">
    <source>
        <dbReference type="EMBL" id="RDU67470.1"/>
    </source>
</evidence>
<dbReference type="CDD" id="cd01879">
    <property type="entry name" value="FeoB"/>
    <property type="match status" value="1"/>
</dbReference>
<evidence type="ECO:0000256" key="5">
    <source>
        <dbReference type="ARBA" id="ARBA00022692"/>
    </source>
</evidence>
<keyword evidence="3" id="KW-1003">Cell membrane</keyword>
<dbReference type="NCBIfam" id="TIGR00231">
    <property type="entry name" value="small_GTP"/>
    <property type="match status" value="1"/>
</dbReference>